<dbReference type="InterPro" id="IPR004242">
    <property type="entry name" value="Transposase_21"/>
</dbReference>
<feature type="domain" description="Transposase-associated" evidence="1">
    <location>
        <begin position="87"/>
        <end position="152"/>
    </location>
</feature>
<name>A0A5N5FQ46_9ROSA</name>
<dbReference type="Pfam" id="PF02992">
    <property type="entry name" value="Transposase_21"/>
    <property type="match status" value="1"/>
</dbReference>
<dbReference type="Proteomes" id="UP000327157">
    <property type="component" value="Chromosome 10"/>
</dbReference>
<protein>
    <recommendedName>
        <fullName evidence="1">Transposase-associated domain-containing protein</fullName>
    </recommendedName>
</protein>
<dbReference type="InterPro" id="IPR029480">
    <property type="entry name" value="Transpos_assoc"/>
</dbReference>
<dbReference type="Pfam" id="PF13963">
    <property type="entry name" value="Transpos_assoc"/>
    <property type="match status" value="1"/>
</dbReference>
<accession>A0A5N5FQ46</accession>
<comment type="caution">
    <text evidence="2">The sequence shown here is derived from an EMBL/GenBank/DDBJ whole genome shotgun (WGS) entry which is preliminary data.</text>
</comment>
<reference evidence="2 3" key="3">
    <citation type="submission" date="2019-11" db="EMBL/GenBank/DDBJ databases">
        <title>A de novo genome assembly of a pear dwarfing rootstock.</title>
        <authorList>
            <person name="Wang F."/>
            <person name="Wang J."/>
            <person name="Li S."/>
            <person name="Zhang Y."/>
            <person name="Fang M."/>
            <person name="Ma L."/>
            <person name="Zhao Y."/>
            <person name="Jiang S."/>
        </authorList>
    </citation>
    <scope>NUCLEOTIDE SEQUENCE [LARGE SCALE GENOMIC DNA]</scope>
    <source>
        <strain evidence="2">S2</strain>
        <tissue evidence="2">Leaf</tissue>
    </source>
</reference>
<proteinExistence type="predicted"/>
<organism evidence="2 3">
    <name type="scientific">Pyrus ussuriensis x Pyrus communis</name>
    <dbReference type="NCBI Taxonomy" id="2448454"/>
    <lineage>
        <taxon>Eukaryota</taxon>
        <taxon>Viridiplantae</taxon>
        <taxon>Streptophyta</taxon>
        <taxon>Embryophyta</taxon>
        <taxon>Tracheophyta</taxon>
        <taxon>Spermatophyta</taxon>
        <taxon>Magnoliopsida</taxon>
        <taxon>eudicotyledons</taxon>
        <taxon>Gunneridae</taxon>
        <taxon>Pentapetalae</taxon>
        <taxon>rosids</taxon>
        <taxon>fabids</taxon>
        <taxon>Rosales</taxon>
        <taxon>Rosaceae</taxon>
        <taxon>Amygdaloideae</taxon>
        <taxon>Maleae</taxon>
        <taxon>Pyrus</taxon>
    </lineage>
</organism>
<dbReference type="OrthoDB" id="1934442at2759"/>
<dbReference type="Pfam" id="PF03004">
    <property type="entry name" value="Transposase_24"/>
    <property type="match status" value="1"/>
</dbReference>
<dbReference type="PANTHER" id="PTHR10775">
    <property type="entry name" value="OS08G0208400 PROTEIN"/>
    <property type="match status" value="1"/>
</dbReference>
<reference evidence="3" key="2">
    <citation type="submission" date="2019-10" db="EMBL/GenBank/DDBJ databases">
        <title>A de novo genome assembly of a pear dwarfing rootstock.</title>
        <authorList>
            <person name="Wang F."/>
            <person name="Wang J."/>
            <person name="Li S."/>
            <person name="Zhang Y."/>
            <person name="Fang M."/>
            <person name="Ma L."/>
            <person name="Zhao Y."/>
            <person name="Jiang S."/>
        </authorList>
    </citation>
    <scope>NUCLEOTIDE SEQUENCE [LARGE SCALE GENOMIC DNA]</scope>
</reference>
<dbReference type="EMBL" id="SMOL01000695">
    <property type="protein sequence ID" value="KAB2603372.1"/>
    <property type="molecule type" value="Genomic_DNA"/>
</dbReference>
<evidence type="ECO:0000313" key="2">
    <source>
        <dbReference type="EMBL" id="KAB2603372.1"/>
    </source>
</evidence>
<dbReference type="AlphaFoldDB" id="A0A5N5FQ46"/>
<evidence type="ECO:0000259" key="1">
    <source>
        <dbReference type="Pfam" id="PF13963"/>
    </source>
</evidence>
<dbReference type="PANTHER" id="PTHR10775:SF182">
    <property type="entry name" value="TRANSPOSON, EN_SPM-LIKE, TRANSPOSASE-ASSOCIATED DOMAIN PROTEIN-RELATED"/>
    <property type="match status" value="1"/>
</dbReference>
<keyword evidence="3" id="KW-1185">Reference proteome</keyword>
<reference evidence="2 3" key="1">
    <citation type="submission" date="2019-09" db="EMBL/GenBank/DDBJ databases">
        <authorList>
            <person name="Ou C."/>
        </authorList>
    </citation>
    <scope>NUCLEOTIDE SEQUENCE [LARGE SCALE GENOMIC DNA]</scope>
    <source>
        <strain evidence="2">S2</strain>
        <tissue evidence="2">Leaf</tissue>
    </source>
</reference>
<gene>
    <name evidence="2" type="ORF">D8674_004377</name>
</gene>
<sequence length="1079" mass="123774">MDASQIQKGDREAKTHRRIEPWTLIASLGHYCIGDEVGQFREPVGLAGSASFSWRRAWAAEAPLPRCWLSASISHHIKLFGSLFIFSWDYRTRLAKFISNSLQVFSHGGNIKCPCAKCLNRFWLSNNEVEAHLIVEGMDRSYLEDSWVWHGETFGDPLPSPLLEDIFSGPSVMGGMPINNHSRQKASIPAYALFQNKCLYGCSESAVQASLQLLKHILPNGHSLPKNMMSTKGLLKNFMLPHQKIHAYENDCMLYWKHNSGLDVCHICGVSKYTTEVDETAPSSKKIIPRKVLTYFPITPRLQRLYMSRHTSEDMCWHGFFRFEDGFLRHPTDSFAWKQLDLKFPTFGGETRNVHLALVSDGFNLFGKCSTNYSTWPLLLVVYNLPPWLCMKAPFILMAFLLLGKESPGNDIDVLWTSGVPTYDTFRQETFTLRASVFTHGKLACPHCNYKTESTYLKKGRKYCYIGHRRFLPMSHVFHRQRKTFSLSDEREQAPSPLTGCECRRRLSILRFKYVEGFRKLTLKIVMILCQLEMILSPTFFVVSLHLTIHLLQVRCTIDGYTQLKEGSMTQGYLAKECLSFCAMYLEDRIRPDHEGDFDIFCATDDIDFIFTYRSYVENAQKTRGGPIKSFPYWFEKHVSDRRATDDLVALANGPSKWCRRYKIFVCNGFRFKVRDTQSNGKYQNYGVFLQSDVPSYAGPRDRNPVTGLIDFYRVLTDVFEIKYHTERTVDVEHATGDNDEVRVRIDLLWVSNNNSVASVSIDEGVVDERQCMTCTTQAPRRINRPRWAPNGTKELMKFNEKGQPVLRNASSRSIIFSNNVVDWRHFYRASNMDRAWQKIKEQVNGSKPDRITFFTLTHTRKSGEPVDARSAIITSAYTLIINLGNNLQDEFNTNLKLYEDRNEIIIDEVRHIVYADVLGPERDNRVRGFGTGVVWSDVPGIITKKRGICREVEAIRASYEEQRKDANFEIKRLKIEVSSNVLAQLRKEYAESMVAHNRRVELEVENMKCEMRAEIISALKRVADGGMVEPNRVDVTQVCVNRIEQGNGMEIQASGESNGTNDEIGYRPCMVNVTGFNT</sequence>
<dbReference type="InterPro" id="IPR004252">
    <property type="entry name" value="Probable_transposase_24"/>
</dbReference>
<evidence type="ECO:0000313" key="3">
    <source>
        <dbReference type="Proteomes" id="UP000327157"/>
    </source>
</evidence>